<gene>
    <name evidence="4" type="ORF">DNK34_10555</name>
    <name evidence="3" type="ORF">DNK44_08335</name>
</gene>
<evidence type="ECO:0000259" key="2">
    <source>
        <dbReference type="Pfam" id="PF13556"/>
    </source>
</evidence>
<dbReference type="Pfam" id="PF13556">
    <property type="entry name" value="HTH_30"/>
    <property type="match status" value="1"/>
</dbReference>
<dbReference type="InterPro" id="IPR025736">
    <property type="entry name" value="PucR_C-HTH_dom"/>
</dbReference>
<dbReference type="EMBL" id="QJUM01000010">
    <property type="protein sequence ID" value="TBV06761.1"/>
    <property type="molecule type" value="Genomic_DNA"/>
</dbReference>
<keyword evidence="5" id="KW-1185">Reference proteome</keyword>
<protein>
    <submittedName>
        <fullName evidence="3">CdaR family transcriptional regulator</fullName>
    </submittedName>
</protein>
<dbReference type="Gene3D" id="1.10.10.2840">
    <property type="entry name" value="PucR C-terminal helix-turn-helix domain"/>
    <property type="match status" value="1"/>
</dbReference>
<organism evidence="3 6">
    <name type="scientific">Phytopseudomonas dryadis</name>
    <dbReference type="NCBI Taxonomy" id="2487520"/>
    <lineage>
        <taxon>Bacteria</taxon>
        <taxon>Pseudomonadati</taxon>
        <taxon>Pseudomonadota</taxon>
        <taxon>Gammaproteobacteria</taxon>
        <taxon>Pseudomonadales</taxon>
        <taxon>Pseudomonadaceae</taxon>
        <taxon>Phytopseudomonas</taxon>
    </lineage>
</organism>
<dbReference type="PANTHER" id="PTHR33744:SF15">
    <property type="entry name" value="CARBOHYDRATE DIACID REGULATOR"/>
    <property type="match status" value="1"/>
</dbReference>
<evidence type="ECO:0000313" key="4">
    <source>
        <dbReference type="EMBL" id="TBV06761.1"/>
    </source>
</evidence>
<dbReference type="InterPro" id="IPR042070">
    <property type="entry name" value="PucR_C-HTH_sf"/>
</dbReference>
<evidence type="ECO:0000313" key="5">
    <source>
        <dbReference type="Proteomes" id="UP000291334"/>
    </source>
</evidence>
<feature type="domain" description="Putative sugar diacid recognition" evidence="1">
    <location>
        <begin position="4"/>
        <end position="137"/>
    </location>
</feature>
<dbReference type="RefSeq" id="WP_131174688.1">
    <property type="nucleotide sequence ID" value="NZ_QJUL01000009.1"/>
</dbReference>
<name>A0A4Q9R6C1_9GAMM</name>
<dbReference type="Pfam" id="PF05651">
    <property type="entry name" value="Diacid_rec"/>
    <property type="match status" value="1"/>
</dbReference>
<proteinExistence type="predicted"/>
<sequence>MLELDSTLAQHIVDRAMAILPYNINVMDAQGMIIGSGDPARLHTRHEGAQLVLANRRVVEIDEQAAACLRGVKPGVNLPLLQADGLIGVLGITGAPEVVRPYAELVRMAAEMLVEQRQLQAERHWQRHQLDAWLRQLFDPGVAPATLAADAERQGLSLTWPRQACLLELQEQGEPLAQQARLLGALSGKSEHLCAPLGVRELLWCRPLLPGRSDSQWLELADERGWGVARLLLSDPLHSLEQLQQACLALRDLQAFARARYPAQRVIHLAEHRLPTLLYAQRHSWLLQGWLAPLKQVLAQDGNGVLRATLEAWCAHDGQVQSCAAALGIHRNTLRYRLERIAELSGVELTRLDRRLQLSLGLGLIEPDGASAQ</sequence>
<dbReference type="InterPro" id="IPR008599">
    <property type="entry name" value="Diacid_rec"/>
</dbReference>
<dbReference type="InterPro" id="IPR051448">
    <property type="entry name" value="CdaR-like_regulators"/>
</dbReference>
<comment type="caution">
    <text evidence="3">The sequence shown here is derived from an EMBL/GenBank/DDBJ whole genome shotgun (WGS) entry which is preliminary data.</text>
</comment>
<reference evidence="5 6" key="1">
    <citation type="submission" date="2018-06" db="EMBL/GenBank/DDBJ databases">
        <title>Three novel Pseudomonas species isolated from symptomatic oak.</title>
        <authorList>
            <person name="Bueno-Gonzalez V."/>
            <person name="Brady C."/>
        </authorList>
    </citation>
    <scope>NUCLEOTIDE SEQUENCE [LARGE SCALE GENOMIC DNA]</scope>
    <source>
        <strain evidence="4 5">P26B</strain>
        <strain evidence="3 6">P6B</strain>
    </source>
</reference>
<evidence type="ECO:0000313" key="6">
    <source>
        <dbReference type="Proteomes" id="UP000293172"/>
    </source>
</evidence>
<dbReference type="PANTHER" id="PTHR33744">
    <property type="entry name" value="CARBOHYDRATE DIACID REGULATOR"/>
    <property type="match status" value="1"/>
</dbReference>
<dbReference type="Proteomes" id="UP000293172">
    <property type="component" value="Unassembled WGS sequence"/>
</dbReference>
<evidence type="ECO:0000259" key="1">
    <source>
        <dbReference type="Pfam" id="PF05651"/>
    </source>
</evidence>
<evidence type="ECO:0000313" key="3">
    <source>
        <dbReference type="EMBL" id="TBU94691.1"/>
    </source>
</evidence>
<feature type="domain" description="PucR C-terminal helix-turn-helix" evidence="2">
    <location>
        <begin position="306"/>
        <end position="362"/>
    </location>
</feature>
<dbReference type="Proteomes" id="UP000291334">
    <property type="component" value="Unassembled WGS sequence"/>
</dbReference>
<dbReference type="EMBL" id="QJUL01000009">
    <property type="protein sequence ID" value="TBU94691.1"/>
    <property type="molecule type" value="Genomic_DNA"/>
</dbReference>
<accession>A0A4Q9R6C1</accession>
<dbReference type="OrthoDB" id="9792148at2"/>
<dbReference type="AlphaFoldDB" id="A0A4Q9R6C1"/>